<evidence type="ECO:0000256" key="2">
    <source>
        <dbReference type="RuleBase" id="RU004508"/>
    </source>
</evidence>
<comment type="cofactor">
    <cofactor evidence="1">
        <name>pyridoxal 5'-phosphate</name>
        <dbReference type="ChEBI" id="CHEBI:597326"/>
    </cofactor>
</comment>
<keyword evidence="4" id="KW-1185">Reference proteome</keyword>
<organism evidence="3 4">
    <name type="scientific">Ornithinimicrobium pratense</name>
    <dbReference type="NCBI Taxonomy" id="2593973"/>
    <lineage>
        <taxon>Bacteria</taxon>
        <taxon>Bacillati</taxon>
        <taxon>Actinomycetota</taxon>
        <taxon>Actinomycetes</taxon>
        <taxon>Micrococcales</taxon>
        <taxon>Ornithinimicrobiaceae</taxon>
        <taxon>Ornithinimicrobium</taxon>
    </lineage>
</organism>
<dbReference type="GO" id="GO:0008483">
    <property type="term" value="F:transaminase activity"/>
    <property type="evidence" value="ECO:0007669"/>
    <property type="project" value="UniProtKB-KW"/>
</dbReference>
<comment type="similarity">
    <text evidence="2">Belongs to the DegT/DnrJ/EryC1 family.</text>
</comment>
<gene>
    <name evidence="3" type="ORF">FY030_01840</name>
</gene>
<keyword evidence="2" id="KW-0663">Pyridoxal phosphate</keyword>
<dbReference type="OrthoDB" id="3181046at2"/>
<dbReference type="InterPro" id="IPR000653">
    <property type="entry name" value="DegT/StrS_aminotransferase"/>
</dbReference>
<dbReference type="Pfam" id="PF01041">
    <property type="entry name" value="DegT_DnrJ_EryC1"/>
    <property type="match status" value="2"/>
</dbReference>
<dbReference type="SUPFAM" id="SSF53383">
    <property type="entry name" value="PLP-dependent transferases"/>
    <property type="match status" value="1"/>
</dbReference>
<keyword evidence="3" id="KW-0808">Transferase</keyword>
<name>A0A5J6V2U5_9MICO</name>
<dbReference type="KEGG" id="serw:FY030_01840"/>
<dbReference type="InterPro" id="IPR015422">
    <property type="entry name" value="PyrdxlP-dep_Trfase_small"/>
</dbReference>
<dbReference type="Proteomes" id="UP000326546">
    <property type="component" value="Chromosome"/>
</dbReference>
<dbReference type="RefSeq" id="WP_158060031.1">
    <property type="nucleotide sequence ID" value="NZ_CP044427.1"/>
</dbReference>
<accession>A0A5J6V2U5</accession>
<dbReference type="EMBL" id="CP044427">
    <property type="protein sequence ID" value="QFG67634.1"/>
    <property type="molecule type" value="Genomic_DNA"/>
</dbReference>
<evidence type="ECO:0000313" key="3">
    <source>
        <dbReference type="EMBL" id="QFG67634.1"/>
    </source>
</evidence>
<dbReference type="Gene3D" id="3.40.640.10">
    <property type="entry name" value="Type I PLP-dependent aspartate aminotransferase-like (Major domain)"/>
    <property type="match status" value="1"/>
</dbReference>
<reference evidence="3 4" key="1">
    <citation type="submission" date="2019-09" db="EMBL/GenBank/DDBJ databases">
        <title>Serinicoccus pratensis sp. nov., isolated from meadow soil.</title>
        <authorList>
            <person name="Zhang W."/>
        </authorList>
    </citation>
    <scope>NUCLEOTIDE SEQUENCE [LARGE SCALE GENOMIC DNA]</scope>
    <source>
        <strain evidence="3 4">W204</strain>
    </source>
</reference>
<dbReference type="PANTHER" id="PTHR30244:SF34">
    <property type="entry name" value="DTDP-4-AMINO-4,6-DIDEOXYGALACTOSE TRANSAMINASE"/>
    <property type="match status" value="1"/>
</dbReference>
<dbReference type="InterPro" id="IPR015421">
    <property type="entry name" value="PyrdxlP-dep_Trfase_major"/>
</dbReference>
<evidence type="ECO:0000313" key="4">
    <source>
        <dbReference type="Proteomes" id="UP000326546"/>
    </source>
</evidence>
<dbReference type="PANTHER" id="PTHR30244">
    <property type="entry name" value="TRANSAMINASE"/>
    <property type="match status" value="1"/>
</dbReference>
<dbReference type="Gene3D" id="3.90.1150.10">
    <property type="entry name" value="Aspartate Aminotransferase, domain 1"/>
    <property type="match status" value="1"/>
</dbReference>
<dbReference type="GO" id="GO:0030170">
    <property type="term" value="F:pyridoxal phosphate binding"/>
    <property type="evidence" value="ECO:0007669"/>
    <property type="project" value="TreeGrafter"/>
</dbReference>
<keyword evidence="3" id="KW-0032">Aminotransferase</keyword>
<proteinExistence type="inferred from homology"/>
<evidence type="ECO:0000256" key="1">
    <source>
        <dbReference type="ARBA" id="ARBA00001933"/>
    </source>
</evidence>
<sequence>MSSAKTEQLSADVRVQLAGLSGTDPADWHLVSKGRHAMMLAMAQQPAGEVLGQPLTCLTAVAPAISAGHRPTYADIDADTLALDPTRAAEAVTKQTRVVVGQHTFGAAAPMEALRALLPDGVLLMEDSAHCLGEIARGSDGAPVADVSIHSFGLEKMLPTRTGAAVWVSPDTADRPWHAPLVAVLRGLDDAGRRQRVADVISPQVRRVARKLGAPGAKAVALAARTGLVEEVIMASERDGHIAGTPSRLTGSALTAVGRELPGLAASQRHRRRIAGIYREGLAEVAEVTRPAALDAPERTLVRYPILLPSVAQAQACFTALQKAGLVPGLWYRPLLFPGPTDPAPFAYDPATCPVAEDVSSRILNLPTAPFVTEEMARRAVTVVGDHAR</sequence>
<protein>
    <submittedName>
        <fullName evidence="3">DegT/DnrJ/EryC1/StrS aminotransferase family protein</fullName>
    </submittedName>
</protein>
<dbReference type="InterPro" id="IPR015424">
    <property type="entry name" value="PyrdxlP-dep_Trfase"/>
</dbReference>
<dbReference type="GO" id="GO:0000271">
    <property type="term" value="P:polysaccharide biosynthetic process"/>
    <property type="evidence" value="ECO:0007669"/>
    <property type="project" value="TreeGrafter"/>
</dbReference>
<dbReference type="AlphaFoldDB" id="A0A5J6V2U5"/>